<gene>
    <name evidence="2" type="ORF">FB474_3622</name>
</gene>
<evidence type="ECO:0000313" key="2">
    <source>
        <dbReference type="EMBL" id="TQL56860.1"/>
    </source>
</evidence>
<dbReference type="OrthoDB" id="3620182at2"/>
<dbReference type="GO" id="GO:0005976">
    <property type="term" value="P:polysaccharide metabolic process"/>
    <property type="evidence" value="ECO:0007669"/>
    <property type="project" value="InterPro"/>
</dbReference>
<dbReference type="Pfam" id="PF01050">
    <property type="entry name" value="MannoseP_isomer"/>
    <property type="match status" value="1"/>
</dbReference>
<sequence length="136" mass="14695">MNQNVVSDSADVYPAKFVSKPWGREMIFAEIDDLYVGKVLYVNAGESLSLQLHNEKTETICVVAGRGRLEFGSDPDALEGAAFGPGDVVHLPAGVLHRLSAEENLVVAEVSTAFSGWRDDVVRVDDRYGRSGTTAP</sequence>
<dbReference type="AlphaFoldDB" id="A0A542Z9G0"/>
<dbReference type="EMBL" id="VFOQ01000002">
    <property type="protein sequence ID" value="TQL56860.1"/>
    <property type="molecule type" value="Genomic_DNA"/>
</dbReference>
<feature type="domain" description="Mannose-6-phosphate isomerase type II C-terminal" evidence="1">
    <location>
        <begin position="17"/>
        <end position="126"/>
    </location>
</feature>
<evidence type="ECO:0000313" key="3">
    <source>
        <dbReference type="Proteomes" id="UP000319514"/>
    </source>
</evidence>
<reference evidence="2 3" key="1">
    <citation type="submission" date="2019-06" db="EMBL/GenBank/DDBJ databases">
        <title>Sequencing the genomes of 1000 actinobacteria strains.</title>
        <authorList>
            <person name="Klenk H.-P."/>
        </authorList>
    </citation>
    <scope>NUCLEOTIDE SEQUENCE [LARGE SCALE GENOMIC DNA]</scope>
    <source>
        <strain evidence="2 3">DSM 18082</strain>
    </source>
</reference>
<name>A0A542Z9G0_9MICO</name>
<dbReference type="InterPro" id="IPR001538">
    <property type="entry name" value="Man6P_isomerase-2_C"/>
</dbReference>
<comment type="caution">
    <text evidence="2">The sequence shown here is derived from an EMBL/GenBank/DDBJ whole genome shotgun (WGS) entry which is preliminary data.</text>
</comment>
<evidence type="ECO:0000259" key="1">
    <source>
        <dbReference type="Pfam" id="PF01050"/>
    </source>
</evidence>
<keyword evidence="3" id="KW-1185">Reference proteome</keyword>
<dbReference type="GO" id="GO:0016853">
    <property type="term" value="F:isomerase activity"/>
    <property type="evidence" value="ECO:0007669"/>
    <property type="project" value="UniProtKB-KW"/>
</dbReference>
<dbReference type="RefSeq" id="WP_141790228.1">
    <property type="nucleotide sequence ID" value="NZ_BAAAKX010000026.1"/>
</dbReference>
<dbReference type="Proteomes" id="UP000319514">
    <property type="component" value="Unassembled WGS sequence"/>
</dbReference>
<dbReference type="SUPFAM" id="SSF51182">
    <property type="entry name" value="RmlC-like cupins"/>
    <property type="match status" value="1"/>
</dbReference>
<proteinExistence type="predicted"/>
<dbReference type="InterPro" id="IPR011051">
    <property type="entry name" value="RmlC_Cupin_sf"/>
</dbReference>
<protein>
    <submittedName>
        <fullName evidence="2">Mannose-6-phosphate isomerase-like protein (Cupin superfamily)</fullName>
    </submittedName>
</protein>
<dbReference type="GO" id="GO:0016779">
    <property type="term" value="F:nucleotidyltransferase activity"/>
    <property type="evidence" value="ECO:0007669"/>
    <property type="project" value="InterPro"/>
</dbReference>
<accession>A0A542Z9G0</accession>
<dbReference type="Gene3D" id="2.60.120.10">
    <property type="entry name" value="Jelly Rolls"/>
    <property type="match status" value="1"/>
</dbReference>
<keyword evidence="2" id="KW-0413">Isomerase</keyword>
<dbReference type="InterPro" id="IPR014710">
    <property type="entry name" value="RmlC-like_jellyroll"/>
</dbReference>
<organism evidence="2 3">
    <name type="scientific">Oryzihumus leptocrescens</name>
    <dbReference type="NCBI Taxonomy" id="297536"/>
    <lineage>
        <taxon>Bacteria</taxon>
        <taxon>Bacillati</taxon>
        <taxon>Actinomycetota</taxon>
        <taxon>Actinomycetes</taxon>
        <taxon>Micrococcales</taxon>
        <taxon>Intrasporangiaceae</taxon>
        <taxon>Oryzihumus</taxon>
    </lineage>
</organism>